<evidence type="ECO:0000313" key="4">
    <source>
        <dbReference type="Proteomes" id="UP000319663"/>
    </source>
</evidence>
<dbReference type="PANTHER" id="PTHR13847">
    <property type="entry name" value="SARCOSINE DEHYDROGENASE-RELATED"/>
    <property type="match status" value="1"/>
</dbReference>
<evidence type="ECO:0000313" key="3">
    <source>
        <dbReference type="EMBL" id="TQB74609.1"/>
    </source>
</evidence>
<accession>A0A507R177</accession>
<feature type="domain" description="FAD dependent oxidoreductase" evidence="2">
    <location>
        <begin position="50"/>
        <end position="453"/>
    </location>
</feature>
<dbReference type="Gene3D" id="3.30.9.10">
    <property type="entry name" value="D-Amino Acid Oxidase, subunit A, domain 2"/>
    <property type="match status" value="1"/>
</dbReference>
<keyword evidence="4" id="KW-1185">Reference proteome</keyword>
<name>A0A507R177_MONPU</name>
<dbReference type="Proteomes" id="UP000319663">
    <property type="component" value="Unassembled WGS sequence"/>
</dbReference>
<dbReference type="InterPro" id="IPR036188">
    <property type="entry name" value="FAD/NAD-bd_sf"/>
</dbReference>
<proteinExistence type="predicted"/>
<feature type="region of interest" description="Disordered" evidence="1">
    <location>
        <begin position="1"/>
        <end position="32"/>
    </location>
</feature>
<gene>
    <name evidence="3" type="ORF">MPDQ_004458</name>
</gene>
<dbReference type="Pfam" id="PF01266">
    <property type="entry name" value="DAO"/>
    <property type="match status" value="1"/>
</dbReference>
<dbReference type="Gene3D" id="3.50.50.60">
    <property type="entry name" value="FAD/NAD(P)-binding domain"/>
    <property type="match status" value="1"/>
</dbReference>
<organism evidence="3 4">
    <name type="scientific">Monascus purpureus</name>
    <name type="common">Red mold</name>
    <name type="synonym">Monascus anka</name>
    <dbReference type="NCBI Taxonomy" id="5098"/>
    <lineage>
        <taxon>Eukaryota</taxon>
        <taxon>Fungi</taxon>
        <taxon>Dikarya</taxon>
        <taxon>Ascomycota</taxon>
        <taxon>Pezizomycotina</taxon>
        <taxon>Eurotiomycetes</taxon>
        <taxon>Eurotiomycetidae</taxon>
        <taxon>Eurotiales</taxon>
        <taxon>Aspergillaceae</taxon>
        <taxon>Monascus</taxon>
    </lineage>
</organism>
<dbReference type="OrthoDB" id="512662at2759"/>
<dbReference type="PANTHER" id="PTHR13847:SF213">
    <property type="entry name" value="DEPENDENT OXIDOREDUCTASE, PUTATIVE-RELATED"/>
    <property type="match status" value="1"/>
</dbReference>
<dbReference type="InterPro" id="IPR006076">
    <property type="entry name" value="FAD-dep_OxRdtase"/>
</dbReference>
<protein>
    <recommendedName>
        <fullName evidence="2">FAD dependent oxidoreductase domain-containing protein</fullName>
    </recommendedName>
</protein>
<evidence type="ECO:0000259" key="2">
    <source>
        <dbReference type="Pfam" id="PF01266"/>
    </source>
</evidence>
<dbReference type="AlphaFoldDB" id="A0A507R177"/>
<feature type="compositionally biased region" description="Polar residues" evidence="1">
    <location>
        <begin position="1"/>
        <end position="14"/>
    </location>
</feature>
<sequence length="485" mass="53048">MNSDDPSIPSSILTTADPGLPRPNPTQSYWQHRPHPLANVQSAPLPSTTDIAVIGSGITGLSVAKNLLEQHPTAVVTVLEARTLCSGATGRNGGQLAPNAAEEYLTLLRAHGAEMAGRIVRFTLKNLDMMMRLIEEYAPEEAQLERVRKLRVFLSSKAFAAFKASLAKLERDHPDLKGVYEVVDAERVVEEFGIYGSAGAALLPAGTAWPYRIVTSVFAALREKYPARLAIETNTPVTAVSYDAEPSAYNSPYPYTLHTARGPLRAGKVTYCTNGYTGHLLPKLRGLIYPFKGSMTVQDPGQSVPNRASSISWAFHYPVSYNNENQHCDHGLYYLLQNRQTGYFFFGGESAPWSYSISADDSFMERYAVEHLQRDLPRYFGKAKSGSGPGSDSDWQLVSAWSGIMGFSFDELPLVGKLPRSLTNRGGDGEWIAAAFNGYGMANCLLSGEALVKMMLGEDVSACFPGAYFIDEPRLMRAKLALPKL</sequence>
<dbReference type="STRING" id="5098.A0A507R177"/>
<dbReference type="SUPFAM" id="SSF51905">
    <property type="entry name" value="FAD/NAD(P)-binding domain"/>
    <property type="match status" value="1"/>
</dbReference>
<dbReference type="GO" id="GO:0005737">
    <property type="term" value="C:cytoplasm"/>
    <property type="evidence" value="ECO:0007669"/>
    <property type="project" value="TreeGrafter"/>
</dbReference>
<evidence type="ECO:0000256" key="1">
    <source>
        <dbReference type="SAM" id="MobiDB-lite"/>
    </source>
</evidence>
<reference evidence="3 4" key="1">
    <citation type="submission" date="2019-06" db="EMBL/GenBank/DDBJ databases">
        <title>Wine fermentation using esterase from Monascus purpureus.</title>
        <authorList>
            <person name="Geng C."/>
            <person name="Zhang Y."/>
        </authorList>
    </citation>
    <scope>NUCLEOTIDE SEQUENCE [LARGE SCALE GENOMIC DNA]</scope>
    <source>
        <strain evidence="3">HQ1</strain>
    </source>
</reference>
<dbReference type="EMBL" id="VIFY01000029">
    <property type="protein sequence ID" value="TQB74609.1"/>
    <property type="molecule type" value="Genomic_DNA"/>
</dbReference>
<comment type="caution">
    <text evidence="3">The sequence shown here is derived from an EMBL/GenBank/DDBJ whole genome shotgun (WGS) entry which is preliminary data.</text>
</comment>